<keyword evidence="2" id="KW-1185">Reference proteome</keyword>
<proteinExistence type="predicted"/>
<dbReference type="RefSeq" id="WP_379729731.1">
    <property type="nucleotide sequence ID" value="NZ_JBHRYJ010000007.1"/>
</dbReference>
<accession>A0ABV7VKS2</accession>
<name>A0ABV7VKS2_9PROT</name>
<evidence type="ECO:0000313" key="1">
    <source>
        <dbReference type="EMBL" id="MFC3678110.1"/>
    </source>
</evidence>
<gene>
    <name evidence="1" type="ORF">ACFOOQ_21340</name>
</gene>
<evidence type="ECO:0000313" key="2">
    <source>
        <dbReference type="Proteomes" id="UP001595711"/>
    </source>
</evidence>
<reference evidence="2" key="1">
    <citation type="journal article" date="2019" name="Int. J. Syst. Evol. Microbiol.">
        <title>The Global Catalogue of Microorganisms (GCM) 10K type strain sequencing project: providing services to taxonomists for standard genome sequencing and annotation.</title>
        <authorList>
            <consortium name="The Broad Institute Genomics Platform"/>
            <consortium name="The Broad Institute Genome Sequencing Center for Infectious Disease"/>
            <person name="Wu L."/>
            <person name="Ma J."/>
        </authorList>
    </citation>
    <scope>NUCLEOTIDE SEQUENCE [LARGE SCALE GENOMIC DNA]</scope>
    <source>
        <strain evidence="2">KCTC 42182</strain>
    </source>
</reference>
<dbReference type="Proteomes" id="UP001595711">
    <property type="component" value="Unassembled WGS sequence"/>
</dbReference>
<comment type="caution">
    <text evidence="1">The sequence shown here is derived from an EMBL/GenBank/DDBJ whole genome shotgun (WGS) entry which is preliminary data.</text>
</comment>
<sequence>MTEAAAAESGEVMENAESRVATIAAEIQDLAPTIAELTQRVRAIMAEPQITTLEGRERAETLLPCEIGAEALGRCQILVANNVVVLETLGVISLTRYVFELLVWLRTIQATPLKSLRFLILSLKDGEDHTSQHIAHLEAEAQFLDVIAERDDPIPGMMALQEEHGENLTAEIVRNAEKARMDVIDFEARRHFIAYAADAKVNGYGFQAHLIRKKAVIAAQANLETKRQVRLDFVDRFSQSLIDEAGGVSKWNWFDSAKAVGMEPEYQYIYRYTSRLLHATPTSFYTTSKNLELTEMRLFLEYVYVRLLDVIDVVTDLADRAEAKCG</sequence>
<dbReference type="EMBL" id="JBHRYJ010000007">
    <property type="protein sequence ID" value="MFC3678110.1"/>
    <property type="molecule type" value="Genomic_DNA"/>
</dbReference>
<organism evidence="1 2">
    <name type="scientific">Ferrovibrio xuzhouensis</name>
    <dbReference type="NCBI Taxonomy" id="1576914"/>
    <lineage>
        <taxon>Bacteria</taxon>
        <taxon>Pseudomonadati</taxon>
        <taxon>Pseudomonadota</taxon>
        <taxon>Alphaproteobacteria</taxon>
        <taxon>Rhodospirillales</taxon>
        <taxon>Rhodospirillaceae</taxon>
        <taxon>Ferrovibrio</taxon>
    </lineage>
</organism>
<protein>
    <submittedName>
        <fullName evidence="1">Uncharacterized protein</fullName>
    </submittedName>
</protein>